<evidence type="ECO:0000256" key="4">
    <source>
        <dbReference type="ARBA" id="ARBA00022692"/>
    </source>
</evidence>
<evidence type="ECO:0000313" key="8">
    <source>
        <dbReference type="EMBL" id="GAA1246490.1"/>
    </source>
</evidence>
<feature type="transmembrane region" description="Helical" evidence="7">
    <location>
        <begin position="300"/>
        <end position="320"/>
    </location>
</feature>
<evidence type="ECO:0000256" key="3">
    <source>
        <dbReference type="ARBA" id="ARBA00022475"/>
    </source>
</evidence>
<comment type="similarity">
    <text evidence="2">Belongs to the cytochrome ubiquinol oxidase subunit 2 family.</text>
</comment>
<gene>
    <name evidence="8" type="ORF">GCM10009665_41800</name>
</gene>
<name>A0ABP4H5K5_9ACTN</name>
<proteinExistence type="inferred from homology"/>
<accession>A0ABP4H5K5</accession>
<dbReference type="PANTHER" id="PTHR43141">
    <property type="entry name" value="CYTOCHROME BD2 SUBUNIT II"/>
    <property type="match status" value="1"/>
</dbReference>
<keyword evidence="3" id="KW-1003">Cell membrane</keyword>
<keyword evidence="6 7" id="KW-0472">Membrane</keyword>
<evidence type="ECO:0000256" key="6">
    <source>
        <dbReference type="ARBA" id="ARBA00023136"/>
    </source>
</evidence>
<protein>
    <submittedName>
        <fullName evidence="8">Cytochrome d ubiquinol oxidase subunit II</fullName>
    </submittedName>
</protein>
<dbReference type="RefSeq" id="WP_344443347.1">
    <property type="nucleotide sequence ID" value="NZ_BAAALF010000075.1"/>
</dbReference>
<comment type="subcellular location">
    <subcellularLocation>
        <location evidence="1">Cell membrane</location>
        <topology evidence="1">Multi-pass membrane protein</topology>
    </subcellularLocation>
</comment>
<feature type="transmembrane region" description="Helical" evidence="7">
    <location>
        <begin position="200"/>
        <end position="218"/>
    </location>
</feature>
<feature type="transmembrane region" description="Helical" evidence="7">
    <location>
        <begin position="116"/>
        <end position="140"/>
    </location>
</feature>
<dbReference type="Proteomes" id="UP001500037">
    <property type="component" value="Unassembled WGS sequence"/>
</dbReference>
<dbReference type="InterPro" id="IPR003317">
    <property type="entry name" value="Cyt-d_oxidase_su2"/>
</dbReference>
<sequence>MTAGVVAWILLVAVAAYACGGGVDYGAGFWDLVAGGTHRGERPRWLIDHAMEPVWEVNNVWLIFVFILMWTGFPIFFEAVFTAMWLPLALAAVGLVLRGAGFALRKPTTRLARRRIYGAIFAVSSLLTPFFLGAAVGGVASGRAAPGVTASADVWANTTSIIAGLLAVAATAFLGAVFLTADARRFDAPDLAKYFRLRSWCALVVVAVLALIGLATTHKHSSYVYHGLTHGLGLLLVLLSLVAALATAWLVVGRAGWARFTSVAAVALTIGAWGTAQRPYLVPTSLTVQQAAGATRPLQWLILVTVIAIVLVGPALFLLYRLDTRGLLEAQTDADVEGPGAAEGTSS</sequence>
<evidence type="ECO:0000256" key="2">
    <source>
        <dbReference type="ARBA" id="ARBA00007543"/>
    </source>
</evidence>
<comment type="caution">
    <text evidence="8">The sequence shown here is derived from an EMBL/GenBank/DDBJ whole genome shotgun (WGS) entry which is preliminary data.</text>
</comment>
<evidence type="ECO:0000256" key="7">
    <source>
        <dbReference type="SAM" id="Phobius"/>
    </source>
</evidence>
<dbReference type="PANTHER" id="PTHR43141:SF4">
    <property type="entry name" value="CYTOCHROME BD2 SUBUNIT II"/>
    <property type="match status" value="1"/>
</dbReference>
<feature type="transmembrane region" description="Helical" evidence="7">
    <location>
        <begin position="83"/>
        <end position="104"/>
    </location>
</feature>
<evidence type="ECO:0000313" key="9">
    <source>
        <dbReference type="Proteomes" id="UP001500037"/>
    </source>
</evidence>
<feature type="transmembrane region" description="Helical" evidence="7">
    <location>
        <begin position="230"/>
        <end position="252"/>
    </location>
</feature>
<keyword evidence="9" id="KW-1185">Reference proteome</keyword>
<evidence type="ECO:0000256" key="5">
    <source>
        <dbReference type="ARBA" id="ARBA00022989"/>
    </source>
</evidence>
<keyword evidence="4 7" id="KW-0812">Transmembrane</keyword>
<evidence type="ECO:0000256" key="1">
    <source>
        <dbReference type="ARBA" id="ARBA00004651"/>
    </source>
</evidence>
<dbReference type="EMBL" id="BAAALF010000075">
    <property type="protein sequence ID" value="GAA1246490.1"/>
    <property type="molecule type" value="Genomic_DNA"/>
</dbReference>
<keyword evidence="5 7" id="KW-1133">Transmembrane helix</keyword>
<organism evidence="8 9">
    <name type="scientific">Kitasatospora nipponensis</name>
    <dbReference type="NCBI Taxonomy" id="258049"/>
    <lineage>
        <taxon>Bacteria</taxon>
        <taxon>Bacillati</taxon>
        <taxon>Actinomycetota</taxon>
        <taxon>Actinomycetes</taxon>
        <taxon>Kitasatosporales</taxon>
        <taxon>Streptomycetaceae</taxon>
        <taxon>Kitasatospora</taxon>
    </lineage>
</organism>
<feature type="transmembrane region" description="Helical" evidence="7">
    <location>
        <begin position="160"/>
        <end position="179"/>
    </location>
</feature>
<reference evidence="9" key="1">
    <citation type="journal article" date="2019" name="Int. J. Syst. Evol. Microbiol.">
        <title>The Global Catalogue of Microorganisms (GCM) 10K type strain sequencing project: providing services to taxonomists for standard genome sequencing and annotation.</title>
        <authorList>
            <consortium name="The Broad Institute Genomics Platform"/>
            <consortium name="The Broad Institute Genome Sequencing Center for Infectious Disease"/>
            <person name="Wu L."/>
            <person name="Ma J."/>
        </authorList>
    </citation>
    <scope>NUCLEOTIDE SEQUENCE [LARGE SCALE GENOMIC DNA]</scope>
    <source>
        <strain evidence="9">JCM 13004</strain>
    </source>
</reference>
<feature type="transmembrane region" description="Helical" evidence="7">
    <location>
        <begin position="6"/>
        <end position="33"/>
    </location>
</feature>
<feature type="transmembrane region" description="Helical" evidence="7">
    <location>
        <begin position="257"/>
        <end position="276"/>
    </location>
</feature>
<dbReference type="Pfam" id="PF02322">
    <property type="entry name" value="Cyt_bd_oxida_II"/>
    <property type="match status" value="1"/>
</dbReference>